<dbReference type="Proteomes" id="UP001152300">
    <property type="component" value="Unassembled WGS sequence"/>
</dbReference>
<dbReference type="Gene3D" id="1.10.10.10">
    <property type="entry name" value="Winged helix-like DNA-binding domain superfamily/Winged helix DNA-binding domain"/>
    <property type="match status" value="1"/>
</dbReference>
<organism evidence="7 8">
    <name type="scientific">Sclerotinia nivalis</name>
    <dbReference type="NCBI Taxonomy" id="352851"/>
    <lineage>
        <taxon>Eukaryota</taxon>
        <taxon>Fungi</taxon>
        <taxon>Dikarya</taxon>
        <taxon>Ascomycota</taxon>
        <taxon>Pezizomycotina</taxon>
        <taxon>Leotiomycetes</taxon>
        <taxon>Helotiales</taxon>
        <taxon>Sclerotiniaceae</taxon>
        <taxon>Sclerotinia</taxon>
    </lineage>
</organism>
<keyword evidence="2" id="KW-0808">Transferase</keyword>
<evidence type="ECO:0000256" key="3">
    <source>
        <dbReference type="ARBA" id="ARBA00022691"/>
    </source>
</evidence>
<evidence type="ECO:0000313" key="7">
    <source>
        <dbReference type="EMBL" id="KAJ8069765.1"/>
    </source>
</evidence>
<dbReference type="OrthoDB" id="1606438at2759"/>
<dbReference type="InterPro" id="IPR036388">
    <property type="entry name" value="WH-like_DNA-bd_sf"/>
</dbReference>
<dbReference type="GO" id="GO:0016491">
    <property type="term" value="F:oxidoreductase activity"/>
    <property type="evidence" value="ECO:0007669"/>
    <property type="project" value="InterPro"/>
</dbReference>
<dbReference type="InterPro" id="IPR036390">
    <property type="entry name" value="WH_DNA-bd_sf"/>
</dbReference>
<evidence type="ECO:0000313" key="8">
    <source>
        <dbReference type="Proteomes" id="UP001152300"/>
    </source>
</evidence>
<evidence type="ECO:0000256" key="2">
    <source>
        <dbReference type="ARBA" id="ARBA00022679"/>
    </source>
</evidence>
<keyword evidence="3" id="KW-0949">S-adenosyl-L-methionine</keyword>
<keyword evidence="1" id="KW-0489">Methyltransferase</keyword>
<feature type="domain" description="O-methyltransferase C-terminal" evidence="5">
    <location>
        <begin position="237"/>
        <end position="386"/>
    </location>
</feature>
<sequence length="757" mass="85840">MDHILIHLIETLGSTLKLLKGDAKDELQSMLHGHNKNQLPDKRIAGLAKTAVNLLHETEQLLEPGSLVLADHFLGYLSTKCLCAAVELNVPDILRNGPRTVVELAEEANAHPRRLRQVLRMLHNDGIFTYDAVTDQYKNNPTSEMLLSDHWTQWHNWVDLYGNEFYDMARGIPASCRKDVTRMAGQIQFDTDKDLFTYFTEQGWLSRLHRTLSGGAAAQAPGILVDYPWEEIAEECFLDVGGGGGGLVALLLREHKSMRAGILDTAKVIEHATENFHGPNGEYADVGDRVMPSMLIVGDFLFKIPSFEVYTMKWCLHDWDDSKALKVLENIRKAIVRGPKSRLIIFESLLTDGRMGRLARYGDLTMAISANGEERDESQWRSLARQTRWDVRNIYHLRDAWPCAIELVPIWESEATDVTVLQTPPGTPLVSEAEDQNTAKSSHLVDEFMSLSESKVKDEPLKLTNGAQKSESQVSTTMSFLEPWDSSQGEPYYRSMPDEGFQSQNFKWAEHSVTVINARGRINDFSLDKNGFCYANDPGTMTPELVEALREGVKEVVRDLYYPEVERLVKRLTGASRVIIFDHTVRKRDPVMKKGENPNGKEQPATVVHCDQSGKGALRRVKQNIGDTESIDTLLKGRIRMINVWRPLRGPVLDWPLATMDFQTLSPFDVHNCDLWRHQFEERGQTVTYTRNEAQKWYYLDKHEIDEVTMIKIWDSMDGHTANMCAHAAFQHPDTPADAPLRESVEVRCIVLDSVAE</sequence>
<gene>
    <name evidence="7" type="ORF">OCU04_000184</name>
</gene>
<dbReference type="GO" id="GO:0046983">
    <property type="term" value="F:protein dimerization activity"/>
    <property type="evidence" value="ECO:0007669"/>
    <property type="project" value="InterPro"/>
</dbReference>
<dbReference type="EMBL" id="JAPEIS010000001">
    <property type="protein sequence ID" value="KAJ8069765.1"/>
    <property type="molecule type" value="Genomic_DNA"/>
</dbReference>
<feature type="domain" description="O-methyltransferase dimerisation" evidence="6">
    <location>
        <begin position="71"/>
        <end position="148"/>
    </location>
</feature>
<dbReference type="InterPro" id="IPR012967">
    <property type="entry name" value="COMT_dimerisation"/>
</dbReference>
<dbReference type="InterPro" id="IPR001077">
    <property type="entry name" value="COMT_C"/>
</dbReference>
<dbReference type="AlphaFoldDB" id="A0A9X0DPH5"/>
<accession>A0A9X0DPH5</accession>
<dbReference type="GO" id="GO:0032259">
    <property type="term" value="P:methylation"/>
    <property type="evidence" value="ECO:0007669"/>
    <property type="project" value="UniProtKB-KW"/>
</dbReference>
<protein>
    <recommendedName>
        <fullName evidence="9">O-methyltransferase domain-containing protein</fullName>
    </recommendedName>
</protein>
<dbReference type="NCBIfam" id="NF041278">
    <property type="entry name" value="CmcJ_NvfI_EfuI"/>
    <property type="match status" value="1"/>
</dbReference>
<evidence type="ECO:0000259" key="5">
    <source>
        <dbReference type="Pfam" id="PF00891"/>
    </source>
</evidence>
<evidence type="ECO:0008006" key="9">
    <source>
        <dbReference type="Google" id="ProtNLM"/>
    </source>
</evidence>
<comment type="similarity">
    <text evidence="4">Belongs to the asaB hydroxylase/desaturase family.</text>
</comment>
<dbReference type="PANTHER" id="PTHR34598">
    <property type="entry name" value="BLL6449 PROTEIN"/>
    <property type="match status" value="1"/>
</dbReference>
<dbReference type="InterPro" id="IPR029063">
    <property type="entry name" value="SAM-dependent_MTases_sf"/>
</dbReference>
<comment type="caution">
    <text evidence="7">The sequence shown here is derived from an EMBL/GenBank/DDBJ whole genome shotgun (WGS) entry which is preliminary data.</text>
</comment>
<dbReference type="InterPro" id="IPR044053">
    <property type="entry name" value="AsaB-like"/>
</dbReference>
<dbReference type="SUPFAM" id="SSF53335">
    <property type="entry name" value="S-adenosyl-L-methionine-dependent methyltransferases"/>
    <property type="match status" value="1"/>
</dbReference>
<proteinExistence type="inferred from homology"/>
<dbReference type="PANTHER" id="PTHR34598:SF3">
    <property type="entry name" value="OXIDOREDUCTASE AN1597"/>
    <property type="match status" value="1"/>
</dbReference>
<reference evidence="7" key="1">
    <citation type="submission" date="2022-11" db="EMBL/GenBank/DDBJ databases">
        <title>Genome Resource of Sclerotinia nivalis Strain SnTB1, a Plant Pathogen Isolated from American Ginseng.</title>
        <authorList>
            <person name="Fan S."/>
        </authorList>
    </citation>
    <scope>NUCLEOTIDE SEQUENCE</scope>
    <source>
        <strain evidence="7">SnTB1</strain>
    </source>
</reference>
<dbReference type="Pfam" id="PF00891">
    <property type="entry name" value="Methyltransf_2"/>
    <property type="match status" value="1"/>
</dbReference>
<name>A0A9X0DPH5_9HELO</name>
<dbReference type="Gene3D" id="3.40.50.150">
    <property type="entry name" value="Vaccinia Virus protein VP39"/>
    <property type="match status" value="1"/>
</dbReference>
<dbReference type="SUPFAM" id="SSF46785">
    <property type="entry name" value="Winged helix' DNA-binding domain"/>
    <property type="match status" value="1"/>
</dbReference>
<dbReference type="InterPro" id="IPR016461">
    <property type="entry name" value="COMT-like"/>
</dbReference>
<dbReference type="GO" id="GO:0008171">
    <property type="term" value="F:O-methyltransferase activity"/>
    <property type="evidence" value="ECO:0007669"/>
    <property type="project" value="InterPro"/>
</dbReference>
<evidence type="ECO:0000256" key="4">
    <source>
        <dbReference type="ARBA" id="ARBA00023604"/>
    </source>
</evidence>
<evidence type="ECO:0000259" key="6">
    <source>
        <dbReference type="Pfam" id="PF08100"/>
    </source>
</evidence>
<evidence type="ECO:0000256" key="1">
    <source>
        <dbReference type="ARBA" id="ARBA00022603"/>
    </source>
</evidence>
<keyword evidence="8" id="KW-1185">Reference proteome</keyword>
<dbReference type="PROSITE" id="PS51683">
    <property type="entry name" value="SAM_OMT_II"/>
    <property type="match status" value="1"/>
</dbReference>
<dbReference type="Pfam" id="PF08100">
    <property type="entry name" value="Dimerisation"/>
    <property type="match status" value="1"/>
</dbReference>